<reference evidence="2 3" key="1">
    <citation type="journal article" date="2019" name="Sci. Rep.">
        <title>Orb-weaving spider Araneus ventricosus genome elucidates the spidroin gene catalogue.</title>
        <authorList>
            <person name="Kono N."/>
            <person name="Nakamura H."/>
            <person name="Ohtoshi R."/>
            <person name="Moran D.A.P."/>
            <person name="Shinohara A."/>
            <person name="Yoshida Y."/>
            <person name="Fujiwara M."/>
            <person name="Mori M."/>
            <person name="Tomita M."/>
            <person name="Arakawa K."/>
        </authorList>
    </citation>
    <scope>NUCLEOTIDE SEQUENCE [LARGE SCALE GENOMIC DNA]</scope>
</reference>
<gene>
    <name evidence="2" type="ORF">AVEN_242369_1</name>
</gene>
<protein>
    <submittedName>
        <fullName evidence="2">Uncharacterized protein</fullName>
    </submittedName>
</protein>
<dbReference type="Proteomes" id="UP000499080">
    <property type="component" value="Unassembled WGS sequence"/>
</dbReference>
<accession>A0A4Y2MQP1</accession>
<evidence type="ECO:0000313" key="3">
    <source>
        <dbReference type="Proteomes" id="UP000499080"/>
    </source>
</evidence>
<sequence length="86" mass="9030">MPNNAGGVGLVARSRPRGRRASSSKPAAVQAGLVHAKSVEAKCPPAGVAWKLGAGCQLRCRSRHQTAVQNYKVHSKIALVFLQNGT</sequence>
<name>A0A4Y2MQP1_ARAVE</name>
<evidence type="ECO:0000313" key="2">
    <source>
        <dbReference type="EMBL" id="GBN28634.1"/>
    </source>
</evidence>
<organism evidence="2 3">
    <name type="scientific">Araneus ventricosus</name>
    <name type="common">Orbweaver spider</name>
    <name type="synonym">Epeira ventricosa</name>
    <dbReference type="NCBI Taxonomy" id="182803"/>
    <lineage>
        <taxon>Eukaryota</taxon>
        <taxon>Metazoa</taxon>
        <taxon>Ecdysozoa</taxon>
        <taxon>Arthropoda</taxon>
        <taxon>Chelicerata</taxon>
        <taxon>Arachnida</taxon>
        <taxon>Araneae</taxon>
        <taxon>Araneomorphae</taxon>
        <taxon>Entelegynae</taxon>
        <taxon>Araneoidea</taxon>
        <taxon>Araneidae</taxon>
        <taxon>Araneus</taxon>
    </lineage>
</organism>
<evidence type="ECO:0000256" key="1">
    <source>
        <dbReference type="SAM" id="MobiDB-lite"/>
    </source>
</evidence>
<keyword evidence="3" id="KW-1185">Reference proteome</keyword>
<dbReference type="AlphaFoldDB" id="A0A4Y2MQP1"/>
<feature type="region of interest" description="Disordered" evidence="1">
    <location>
        <begin position="1"/>
        <end position="29"/>
    </location>
</feature>
<dbReference type="EMBL" id="BGPR01007668">
    <property type="protein sequence ID" value="GBN28634.1"/>
    <property type="molecule type" value="Genomic_DNA"/>
</dbReference>
<proteinExistence type="predicted"/>
<comment type="caution">
    <text evidence="2">The sequence shown here is derived from an EMBL/GenBank/DDBJ whole genome shotgun (WGS) entry which is preliminary data.</text>
</comment>